<dbReference type="RefSeq" id="WP_206092400.1">
    <property type="nucleotide sequence ID" value="NZ_CP065053.1"/>
</dbReference>
<protein>
    <recommendedName>
        <fullName evidence="3">ATP-binding protein</fullName>
    </recommendedName>
</protein>
<organism evidence="1 2">
    <name type="scientific">Massilia antarctica</name>
    <dbReference type="NCBI Taxonomy" id="2765360"/>
    <lineage>
        <taxon>Bacteria</taxon>
        <taxon>Pseudomonadati</taxon>
        <taxon>Pseudomonadota</taxon>
        <taxon>Betaproteobacteria</taxon>
        <taxon>Burkholderiales</taxon>
        <taxon>Oxalobacteraceae</taxon>
        <taxon>Telluria group</taxon>
        <taxon>Massilia</taxon>
    </lineage>
</organism>
<sequence>MKEVHAPRTFELVRDSDRALVFHFLDEIGFALKDGQNVKIKFDRTVELHPCGTLVFMARLDCWMLKYPGRLFCNYPKDEVVEQLFQHVGLLARFGLEPRREISNERVAFWHFHSGSKADPSAFLDMTLAAVKEIDHPNAMLFADCLNEAICNTVGHAYKQSKEVDVPLGFRKWWIFSQFRDERFFVAIYDVGDGIPRTLRRKPEWIEFLRARQYNDAKIIRSAIESNRTSTRQPERGKGLPEMLEFSKSLKAGGLSILSAKGGFEYAADTSTMRNRKFSLPLGGTLVQWAIPFRKEHGHGNDELLNS</sequence>
<reference evidence="1 2" key="1">
    <citation type="submission" date="2020-11" db="EMBL/GenBank/DDBJ databases">
        <authorList>
            <person name="Sun Q."/>
        </authorList>
    </citation>
    <scope>NUCLEOTIDE SEQUENCE [LARGE SCALE GENOMIC DNA]</scope>
    <source>
        <strain evidence="1 2">P8398</strain>
    </source>
</reference>
<dbReference type="EMBL" id="CP065053">
    <property type="protein sequence ID" value="QPI52937.1"/>
    <property type="molecule type" value="Genomic_DNA"/>
</dbReference>
<keyword evidence="2" id="KW-1185">Reference proteome</keyword>
<gene>
    <name evidence="1" type="ORF">IV454_16450</name>
</gene>
<proteinExistence type="predicted"/>
<evidence type="ECO:0000313" key="2">
    <source>
        <dbReference type="Proteomes" id="UP000662888"/>
    </source>
</evidence>
<evidence type="ECO:0000313" key="1">
    <source>
        <dbReference type="EMBL" id="QPI52937.1"/>
    </source>
</evidence>
<dbReference type="Proteomes" id="UP000662888">
    <property type="component" value="Chromosome"/>
</dbReference>
<accession>A0AA49ABG9</accession>
<evidence type="ECO:0008006" key="3">
    <source>
        <dbReference type="Google" id="ProtNLM"/>
    </source>
</evidence>
<name>A0AA49ABG9_9BURK</name>